<comment type="caution">
    <text evidence="2">The sequence shown here is derived from an EMBL/GenBank/DDBJ whole genome shotgun (WGS) entry which is preliminary data.</text>
</comment>
<proteinExistence type="predicted"/>
<evidence type="ECO:0008006" key="3">
    <source>
        <dbReference type="Google" id="ProtNLM"/>
    </source>
</evidence>
<feature type="chain" id="PRO_5027752701" description="PEP-CTERM protein-sorting domain-containing protein" evidence="1">
    <location>
        <begin position="22"/>
        <end position="216"/>
    </location>
</feature>
<feature type="signal peptide" evidence="1">
    <location>
        <begin position="1"/>
        <end position="21"/>
    </location>
</feature>
<dbReference type="Proteomes" id="UP000886059">
    <property type="component" value="Unassembled WGS sequence"/>
</dbReference>
<evidence type="ECO:0000256" key="1">
    <source>
        <dbReference type="SAM" id="SignalP"/>
    </source>
</evidence>
<organism evidence="2">
    <name type="scientific">Chlorobaculum parvum</name>
    <dbReference type="NCBI Taxonomy" id="274539"/>
    <lineage>
        <taxon>Bacteria</taxon>
        <taxon>Pseudomonadati</taxon>
        <taxon>Chlorobiota</taxon>
        <taxon>Chlorobiia</taxon>
        <taxon>Chlorobiales</taxon>
        <taxon>Chlorobiaceae</taxon>
        <taxon>Chlorobaculum</taxon>
    </lineage>
</organism>
<accession>A0A7C5DBZ0</accession>
<gene>
    <name evidence="2" type="ORF">ENL01_02710</name>
</gene>
<evidence type="ECO:0000313" key="2">
    <source>
        <dbReference type="EMBL" id="HHE07806.1"/>
    </source>
</evidence>
<reference evidence="2" key="1">
    <citation type="journal article" date="2020" name="mSystems">
        <title>Genome- and Community-Level Interaction Insights into Carbon Utilization and Element Cycling Functions of Hydrothermarchaeota in Hydrothermal Sediment.</title>
        <authorList>
            <person name="Zhou Z."/>
            <person name="Liu Y."/>
            <person name="Xu W."/>
            <person name="Pan J."/>
            <person name="Luo Z.H."/>
            <person name="Li M."/>
        </authorList>
    </citation>
    <scope>NUCLEOTIDE SEQUENCE [LARGE SCALE GENOMIC DNA]</scope>
    <source>
        <strain evidence="2">HyVt-628</strain>
    </source>
</reference>
<dbReference type="AlphaFoldDB" id="A0A7C5DBZ0"/>
<sequence>MKSRAIIALLTATFFTTTANAEVITMNEITGDDPGLLNPYTTGLVEASGLSATGIGHGSGVTGNRGDDRYNAKNWSSNGLDTDDYFTFTIDANDGYQIDFTSFTYDSTTSGTGPTSFELRSSLDSFASTIGSPTANGTTTIDLSAAEFQNLTNPVEFRLYGYSASSNAGTFSVNRYEFDGNITATPEPQSLALIAVGTSLMLWMQRRPRKHMQNAG</sequence>
<dbReference type="EMBL" id="DRSK01000156">
    <property type="protein sequence ID" value="HHE07806.1"/>
    <property type="molecule type" value="Genomic_DNA"/>
</dbReference>
<keyword evidence="1" id="KW-0732">Signal</keyword>
<name>A0A7C5DBZ0_9CHLB</name>
<protein>
    <recommendedName>
        <fullName evidence="3">PEP-CTERM protein-sorting domain-containing protein</fullName>
    </recommendedName>
</protein>